<dbReference type="Proteomes" id="UP001415857">
    <property type="component" value="Unassembled WGS sequence"/>
</dbReference>
<evidence type="ECO:0000256" key="1">
    <source>
        <dbReference type="SAM" id="MobiDB-lite"/>
    </source>
</evidence>
<evidence type="ECO:0000313" key="3">
    <source>
        <dbReference type="Proteomes" id="UP001415857"/>
    </source>
</evidence>
<feature type="region of interest" description="Disordered" evidence="1">
    <location>
        <begin position="61"/>
        <end position="84"/>
    </location>
</feature>
<dbReference type="PANTHER" id="PTHR14000">
    <property type="entry name" value="FINGER CCCH DOMAIN PROTEIN, PUTATIVE (DUF3755)-RELATED"/>
    <property type="match status" value="1"/>
</dbReference>
<organism evidence="2 3">
    <name type="scientific">Liquidambar formosana</name>
    <name type="common">Formosan gum</name>
    <dbReference type="NCBI Taxonomy" id="63359"/>
    <lineage>
        <taxon>Eukaryota</taxon>
        <taxon>Viridiplantae</taxon>
        <taxon>Streptophyta</taxon>
        <taxon>Embryophyta</taxon>
        <taxon>Tracheophyta</taxon>
        <taxon>Spermatophyta</taxon>
        <taxon>Magnoliopsida</taxon>
        <taxon>eudicotyledons</taxon>
        <taxon>Gunneridae</taxon>
        <taxon>Pentapetalae</taxon>
        <taxon>Saxifragales</taxon>
        <taxon>Altingiaceae</taxon>
        <taxon>Liquidambar</taxon>
    </lineage>
</organism>
<dbReference type="EMBL" id="JBBPBK010000005">
    <property type="protein sequence ID" value="KAK9284326.1"/>
    <property type="molecule type" value="Genomic_DNA"/>
</dbReference>
<gene>
    <name evidence="2" type="ORF">L1049_023497</name>
</gene>
<keyword evidence="3" id="KW-1185">Reference proteome</keyword>
<accession>A0AAP0RY97</accession>
<proteinExistence type="predicted"/>
<feature type="region of interest" description="Disordered" evidence="1">
    <location>
        <begin position="230"/>
        <end position="249"/>
    </location>
</feature>
<reference evidence="2 3" key="1">
    <citation type="journal article" date="2024" name="Plant J.">
        <title>Genome sequences and population genomics reveal climatic adaptation and genomic divergence between two closely related sweetgum species.</title>
        <authorList>
            <person name="Xu W.Q."/>
            <person name="Ren C.Q."/>
            <person name="Zhang X.Y."/>
            <person name="Comes H.P."/>
            <person name="Liu X.H."/>
            <person name="Li Y.G."/>
            <person name="Kettle C.J."/>
            <person name="Jalonen R."/>
            <person name="Gaisberger H."/>
            <person name="Ma Y.Z."/>
            <person name="Qiu Y.X."/>
        </authorList>
    </citation>
    <scope>NUCLEOTIDE SEQUENCE [LARGE SCALE GENOMIC DNA]</scope>
    <source>
        <strain evidence="2">Hangzhou</strain>
    </source>
</reference>
<dbReference type="PANTHER" id="PTHR14000:SF17">
    <property type="entry name" value="MYB-LIKE DOMAIN-CONTAINING PROTEIN"/>
    <property type="match status" value="1"/>
</dbReference>
<feature type="compositionally biased region" description="Basic and acidic residues" evidence="1">
    <location>
        <begin position="240"/>
        <end position="249"/>
    </location>
</feature>
<dbReference type="Gene3D" id="1.10.10.60">
    <property type="entry name" value="Homeodomain-like"/>
    <property type="match status" value="1"/>
</dbReference>
<sequence length="256" mass="28838">MFKAGQRNRSEVRKVMGMFEDGLKEQEVALQRAYIAAKPTPQFWKKVAKLVPGKTAQDCFDKVHSDNLTPPQPRPRSRAKGTNLSSMGYFSLSASKLLKPTEPKIKRPSCNKQKSHLAQKTVRHLLQKHSNVDKLYEADLFSVLEPTVNPSTQAFQQSVILSTPEHAPEKQGLLQKFRERSSSGHKKSLSRLISSCGTALVSPPVLKPVKNRALHEKYIDQLHCREAKRKAASAKASKSVPEHEDREEAMFRNLMC</sequence>
<protein>
    <submittedName>
        <fullName evidence="2">Uncharacterized protein</fullName>
    </submittedName>
</protein>
<evidence type="ECO:0000313" key="2">
    <source>
        <dbReference type="EMBL" id="KAK9284326.1"/>
    </source>
</evidence>
<dbReference type="AlphaFoldDB" id="A0AAP0RY97"/>
<name>A0AAP0RY97_LIQFO</name>
<comment type="caution">
    <text evidence="2">The sequence shown here is derived from an EMBL/GenBank/DDBJ whole genome shotgun (WGS) entry which is preliminary data.</text>
</comment>